<dbReference type="OrthoDB" id="4284170at2"/>
<evidence type="ECO:0000313" key="3">
    <source>
        <dbReference type="EMBL" id="PEG40907.1"/>
    </source>
</evidence>
<accession>A0A2A7NB24</accession>
<comment type="caution">
    <text evidence="3">The sequence shown here is derived from an EMBL/GenBank/DDBJ whole genome shotgun (WGS) entry which is preliminary data.</text>
</comment>
<dbReference type="SUPFAM" id="SSF52091">
    <property type="entry name" value="SpoIIaa-like"/>
    <property type="match status" value="1"/>
</dbReference>
<dbReference type="InterPro" id="IPR002645">
    <property type="entry name" value="STAS_dom"/>
</dbReference>
<dbReference type="Proteomes" id="UP000465302">
    <property type="component" value="Unassembled WGS sequence"/>
</dbReference>
<evidence type="ECO:0000259" key="1">
    <source>
        <dbReference type="PROSITE" id="PS50801"/>
    </source>
</evidence>
<evidence type="ECO:0000313" key="2">
    <source>
        <dbReference type="EMBL" id="GFG52242.1"/>
    </source>
</evidence>
<evidence type="ECO:0000313" key="5">
    <source>
        <dbReference type="Proteomes" id="UP000465302"/>
    </source>
</evidence>
<dbReference type="PROSITE" id="PS50801">
    <property type="entry name" value="STAS"/>
    <property type="match status" value="1"/>
</dbReference>
<name>A0A2A7NB24_MYCAG</name>
<organism evidence="3 4">
    <name type="scientific">Mycolicibacterium agri</name>
    <name type="common">Mycobacterium agri</name>
    <dbReference type="NCBI Taxonomy" id="36811"/>
    <lineage>
        <taxon>Bacteria</taxon>
        <taxon>Bacillati</taxon>
        <taxon>Actinomycetota</taxon>
        <taxon>Actinomycetes</taxon>
        <taxon>Mycobacteriales</taxon>
        <taxon>Mycobacteriaceae</taxon>
        <taxon>Mycolicibacterium</taxon>
    </lineage>
</organism>
<dbReference type="InterPro" id="IPR036513">
    <property type="entry name" value="STAS_dom_sf"/>
</dbReference>
<dbReference type="Proteomes" id="UP000220914">
    <property type="component" value="Unassembled WGS sequence"/>
</dbReference>
<sequence>MSTAWQSATVVRISAGGEVDAANSERLARYVFRYGANCRHLILDLSGVEFFAVDAFSTLRTIGHRCATAQVNWTLIPSRAVSRVLTLADPRGVLLSDALIAS</sequence>
<dbReference type="Pfam" id="PF01740">
    <property type="entry name" value="STAS"/>
    <property type="match status" value="1"/>
</dbReference>
<evidence type="ECO:0000313" key="4">
    <source>
        <dbReference type="Proteomes" id="UP000220914"/>
    </source>
</evidence>
<reference evidence="2" key="3">
    <citation type="submission" date="2020-02" db="EMBL/GenBank/DDBJ databases">
        <authorList>
            <person name="Matsumoto Y."/>
            <person name="Motooka D."/>
            <person name="Nakamura S."/>
        </authorList>
    </citation>
    <scope>NUCLEOTIDE SEQUENCE</scope>
    <source>
        <strain evidence="2">JCM 6377</strain>
    </source>
</reference>
<proteinExistence type="predicted"/>
<dbReference type="CDD" id="cd07043">
    <property type="entry name" value="STAS_anti-anti-sigma_factors"/>
    <property type="match status" value="1"/>
</dbReference>
<dbReference type="Gene3D" id="3.30.750.24">
    <property type="entry name" value="STAS domain"/>
    <property type="match status" value="1"/>
</dbReference>
<feature type="domain" description="STAS" evidence="1">
    <location>
        <begin position="10"/>
        <end position="59"/>
    </location>
</feature>
<dbReference type="EMBL" id="PDCP01000008">
    <property type="protein sequence ID" value="PEG40907.1"/>
    <property type="molecule type" value="Genomic_DNA"/>
</dbReference>
<reference evidence="2 5" key="2">
    <citation type="journal article" date="2019" name="Emerg. Microbes Infect.">
        <title>Comprehensive subspecies identification of 175 nontuberculous mycobacteria species based on 7547 genomic profiles.</title>
        <authorList>
            <person name="Matsumoto Y."/>
            <person name="Kinjo T."/>
            <person name="Motooka D."/>
            <person name="Nabeya D."/>
            <person name="Jung N."/>
            <person name="Uechi K."/>
            <person name="Horii T."/>
            <person name="Iida T."/>
            <person name="Fujita J."/>
            <person name="Nakamura S."/>
        </authorList>
    </citation>
    <scope>NUCLEOTIDE SEQUENCE [LARGE SCALE GENOMIC DNA]</scope>
    <source>
        <strain evidence="2 5">JCM 6377</strain>
    </source>
</reference>
<protein>
    <submittedName>
        <fullName evidence="3">Anti-anti-sigma factor</fullName>
    </submittedName>
</protein>
<dbReference type="EMBL" id="BLKS01000001">
    <property type="protein sequence ID" value="GFG52242.1"/>
    <property type="molecule type" value="Genomic_DNA"/>
</dbReference>
<dbReference type="AlphaFoldDB" id="A0A2A7NB24"/>
<reference evidence="3 4" key="1">
    <citation type="submission" date="2017-10" db="EMBL/GenBank/DDBJ databases">
        <title>The new phylogeny of genus Mycobacterium.</title>
        <authorList>
            <person name="Tortoli E."/>
            <person name="Trovato A."/>
            <person name="Cirillo D.M."/>
        </authorList>
    </citation>
    <scope>NUCLEOTIDE SEQUENCE [LARGE SCALE GENOMIC DNA]</scope>
    <source>
        <strain evidence="3 4">CCUG37673</strain>
    </source>
</reference>
<gene>
    <name evidence="3" type="ORF">CQY20_06470</name>
    <name evidence="2" type="ORF">MAGR_36830</name>
</gene>
<keyword evidence="4" id="KW-1185">Reference proteome</keyword>